<keyword evidence="1" id="KW-0812">Transmembrane</keyword>
<accession>A0A941IP34</accession>
<keyword evidence="1" id="KW-0472">Membrane</keyword>
<name>A0A941IP34_9ACTN</name>
<evidence type="ECO:0000256" key="1">
    <source>
        <dbReference type="SAM" id="Phobius"/>
    </source>
</evidence>
<keyword evidence="1" id="KW-1133">Transmembrane helix</keyword>
<evidence type="ECO:0000313" key="2">
    <source>
        <dbReference type="EMBL" id="MBR7836100.1"/>
    </source>
</evidence>
<dbReference type="AlphaFoldDB" id="A0A941IP34"/>
<protein>
    <submittedName>
        <fullName evidence="2">Uncharacterized protein</fullName>
    </submittedName>
</protein>
<dbReference type="Proteomes" id="UP000675781">
    <property type="component" value="Unassembled WGS sequence"/>
</dbReference>
<proteinExistence type="predicted"/>
<reference evidence="2" key="1">
    <citation type="submission" date="2021-04" db="EMBL/GenBank/DDBJ databases">
        <title>Genome based classification of Actinospica acidithermotolerans sp. nov., an actinobacterium isolated from an Indonesian hot spring.</title>
        <authorList>
            <person name="Kusuma A.B."/>
            <person name="Putra K.E."/>
            <person name="Nafisah S."/>
            <person name="Loh J."/>
            <person name="Nouioui I."/>
            <person name="Goodfellow M."/>
        </authorList>
    </citation>
    <scope>NUCLEOTIDE SEQUENCE</scope>
    <source>
        <strain evidence="2">CSCA 57</strain>
    </source>
</reference>
<sequence length="474" mass="49312">MLGDTPRRVRLLMAGLVVLATLLGLVYGLGLARDSTSFADLGAHTSELGATDDLYYRLNDMDAQAADALLVGYRPVDASIVPASVNAAASVSAYNLDRHDADADLAEIARNPLLTGAAGRALDDLGRYEADIAQALYIDQTSPTPQQPATPPAAALSAYVAASGLLHDALLPEASAITTRDAAAVDSSYSGDHGAMAGYGWIVGALALLLIAALVLGNAYYHRRFRRRLSTLIPAAAVALVLGVVGLGGQLAEAGHLHVAKQNAYDSIYALTQAKAISDGANADESRWLLESRDPALQTSFFTEMNEVGSVPGYAPATSDPDIYYTGLAAEVGRLSLDASADSVSRVTLGGYLGAELGNVTFPNEARDAYAAVTAFDAYAQNDRTIRQDAQDGDLAGAVAFDIGLGAGQSNYDFGRYTNALALVVGDNQGAFDAAVAQGRAGVGAAAWTTAALGWAVLVLLIAQSGRLRLREYR</sequence>
<comment type="caution">
    <text evidence="2">The sequence shown here is derived from an EMBL/GenBank/DDBJ whole genome shotgun (WGS) entry which is preliminary data.</text>
</comment>
<keyword evidence="3" id="KW-1185">Reference proteome</keyword>
<dbReference type="EMBL" id="JAGSOG010000125">
    <property type="protein sequence ID" value="MBR7836100.1"/>
    <property type="molecule type" value="Genomic_DNA"/>
</dbReference>
<organism evidence="2 3">
    <name type="scientific">Actinospica durhamensis</name>
    <dbReference type="NCBI Taxonomy" id="1508375"/>
    <lineage>
        <taxon>Bacteria</taxon>
        <taxon>Bacillati</taxon>
        <taxon>Actinomycetota</taxon>
        <taxon>Actinomycetes</taxon>
        <taxon>Catenulisporales</taxon>
        <taxon>Actinospicaceae</taxon>
        <taxon>Actinospica</taxon>
    </lineage>
</organism>
<evidence type="ECO:0000313" key="3">
    <source>
        <dbReference type="Proteomes" id="UP000675781"/>
    </source>
</evidence>
<gene>
    <name evidence="2" type="ORF">KDL01_22680</name>
</gene>
<feature type="transmembrane region" description="Helical" evidence="1">
    <location>
        <begin position="232"/>
        <end position="252"/>
    </location>
</feature>
<feature type="transmembrane region" description="Helical" evidence="1">
    <location>
        <begin position="198"/>
        <end position="220"/>
    </location>
</feature>
<dbReference type="RefSeq" id="WP_212530592.1">
    <property type="nucleotide sequence ID" value="NZ_JAGSOG010000125.1"/>
</dbReference>
<feature type="transmembrane region" description="Helical" evidence="1">
    <location>
        <begin position="445"/>
        <end position="463"/>
    </location>
</feature>